<sequence length="60" mass="6633">MTERKPKGLVEFRQPPAKLVADIPGDEEMREHLEETMHGDGYPGACGVIDVSRPSSEHDS</sequence>
<accession>A0ABV6DKJ5</accession>
<comment type="caution">
    <text evidence="1">The sequence shown here is derived from an EMBL/GenBank/DDBJ whole genome shotgun (WGS) entry which is preliminary data.</text>
</comment>
<name>A0ABV6DKJ5_9BACL</name>
<dbReference type="EMBL" id="JBHLWN010000046">
    <property type="protein sequence ID" value="MFC0213137.1"/>
    <property type="molecule type" value="Genomic_DNA"/>
</dbReference>
<protein>
    <submittedName>
        <fullName evidence="1">Uncharacterized protein</fullName>
    </submittedName>
</protein>
<reference evidence="1 2" key="1">
    <citation type="submission" date="2024-09" db="EMBL/GenBank/DDBJ databases">
        <authorList>
            <person name="Sun Q."/>
            <person name="Mori K."/>
        </authorList>
    </citation>
    <scope>NUCLEOTIDE SEQUENCE [LARGE SCALE GENOMIC DNA]</scope>
    <source>
        <strain evidence="1 2">CCM 7759</strain>
    </source>
</reference>
<gene>
    <name evidence="1" type="ORF">ACFFK0_11845</name>
</gene>
<organism evidence="1 2">
    <name type="scientific">Paenibacillus chartarius</name>
    <dbReference type="NCBI Taxonomy" id="747481"/>
    <lineage>
        <taxon>Bacteria</taxon>
        <taxon>Bacillati</taxon>
        <taxon>Bacillota</taxon>
        <taxon>Bacilli</taxon>
        <taxon>Bacillales</taxon>
        <taxon>Paenibacillaceae</taxon>
        <taxon>Paenibacillus</taxon>
    </lineage>
</organism>
<dbReference type="Proteomes" id="UP001589776">
    <property type="component" value="Unassembled WGS sequence"/>
</dbReference>
<dbReference type="RefSeq" id="WP_377470398.1">
    <property type="nucleotide sequence ID" value="NZ_JBHLWN010000046.1"/>
</dbReference>
<evidence type="ECO:0000313" key="2">
    <source>
        <dbReference type="Proteomes" id="UP001589776"/>
    </source>
</evidence>
<keyword evidence="2" id="KW-1185">Reference proteome</keyword>
<evidence type="ECO:0000313" key="1">
    <source>
        <dbReference type="EMBL" id="MFC0213137.1"/>
    </source>
</evidence>
<proteinExistence type="predicted"/>